<dbReference type="Proteomes" id="UP001232156">
    <property type="component" value="Unassembled WGS sequence"/>
</dbReference>
<dbReference type="SMART" id="SM00878">
    <property type="entry name" value="Biotin_carb_C"/>
    <property type="match status" value="1"/>
</dbReference>
<evidence type="ECO:0000256" key="3">
    <source>
        <dbReference type="ARBA" id="ARBA00022840"/>
    </source>
</evidence>
<keyword evidence="9" id="KW-1185">Reference proteome</keyword>
<dbReference type="InterPro" id="IPR016185">
    <property type="entry name" value="PreATP-grasp_dom_sf"/>
</dbReference>
<evidence type="ECO:0000259" key="6">
    <source>
        <dbReference type="PROSITE" id="PS50975"/>
    </source>
</evidence>
<dbReference type="PROSITE" id="PS50975">
    <property type="entry name" value="ATP_GRASP"/>
    <property type="match status" value="1"/>
</dbReference>
<dbReference type="EMBL" id="JAUZQE010000040">
    <property type="protein sequence ID" value="MDR4126881.1"/>
    <property type="molecule type" value="Genomic_DNA"/>
</dbReference>
<protein>
    <submittedName>
        <fullName evidence="8">Biotin carboxylase N-terminal domain-containing protein</fullName>
    </submittedName>
</protein>
<accession>A0ABU1D8U6</accession>
<feature type="domain" description="Biotin carboxylation" evidence="7">
    <location>
        <begin position="1"/>
        <end position="449"/>
    </location>
</feature>
<dbReference type="InterPro" id="IPR005479">
    <property type="entry name" value="CPAse_ATP-bd"/>
</dbReference>
<keyword evidence="3 5" id="KW-0067">ATP-binding</keyword>
<evidence type="ECO:0000256" key="1">
    <source>
        <dbReference type="ARBA" id="ARBA00022598"/>
    </source>
</evidence>
<comment type="caution">
    <text evidence="8">The sequence shown here is derived from an EMBL/GenBank/DDBJ whole genome shotgun (WGS) entry which is preliminary data.</text>
</comment>
<keyword evidence="2 5" id="KW-0547">Nucleotide-binding</keyword>
<gene>
    <name evidence="8" type="ORF">Q8947_12920</name>
</gene>
<dbReference type="Gene3D" id="3.30.470.20">
    <property type="entry name" value="ATP-grasp fold, B domain"/>
    <property type="match status" value="1"/>
</dbReference>
<dbReference type="SUPFAM" id="SSF52440">
    <property type="entry name" value="PreATP-grasp domain"/>
    <property type="match status" value="1"/>
</dbReference>
<keyword evidence="1" id="KW-0436">Ligase</keyword>
<dbReference type="InterPro" id="IPR005481">
    <property type="entry name" value="BC-like_N"/>
</dbReference>
<organism evidence="8 9">
    <name type="scientific">Yanghanlia caeni</name>
    <dbReference type="NCBI Taxonomy" id="3064283"/>
    <lineage>
        <taxon>Bacteria</taxon>
        <taxon>Pseudomonadati</taxon>
        <taxon>Pseudomonadota</taxon>
        <taxon>Betaproteobacteria</taxon>
        <taxon>Burkholderiales</taxon>
        <taxon>Alcaligenaceae</taxon>
        <taxon>Yanghanlia</taxon>
    </lineage>
</organism>
<dbReference type="PROSITE" id="PS50979">
    <property type="entry name" value="BC"/>
    <property type="match status" value="1"/>
</dbReference>
<dbReference type="Pfam" id="PF02785">
    <property type="entry name" value="Biotin_carb_C"/>
    <property type="match status" value="1"/>
</dbReference>
<dbReference type="InterPro" id="IPR011761">
    <property type="entry name" value="ATP-grasp"/>
</dbReference>
<name>A0ABU1D8U6_9BURK</name>
<dbReference type="InterPro" id="IPR005482">
    <property type="entry name" value="Biotin_COase_C"/>
</dbReference>
<dbReference type="Pfam" id="PF02786">
    <property type="entry name" value="CPSase_L_D2"/>
    <property type="match status" value="1"/>
</dbReference>
<evidence type="ECO:0000256" key="4">
    <source>
        <dbReference type="ARBA" id="ARBA00023267"/>
    </source>
</evidence>
<dbReference type="PANTHER" id="PTHR18866:SF128">
    <property type="entry name" value="UREA AMIDOLYASE"/>
    <property type="match status" value="1"/>
</dbReference>
<sequence>MKTKVLIANRGEIACRIIQSCKRLGIATVAVYSDADQASAHVEAADEAVAIGPASPRESYLVAERVLDAARQTGATAIHPGYGFLSENAAFAQSVLDAGLVWIGPSPQSISAMGDKERAREIAREAGVPILPGSRRFYPGDVDGLVQAAEVVGFPLLVKAAAGGGGIGMRRVDAPVDLESVVTSTQSMAEKAFGDGGVYLERMVVNARHIEVQVFGFGDGSAIHLFDRECSVQRRFQKIIEEAPAPNLPADLRVQLHDCAVSLARAQSYRGAGTVEFIYDDDRQQAYFLEMNTRIQVEHPVTEAVTGVDLVAWQIQHALGQLERPRQDQLAVRGHAVECRLYAEKPEKNFFPAPGLITALTWPEAMEGLRIDTGVRAGDRITPYYDPMIAKLIAHGEDRNAAISRLKAALEGLAIEGLHTNANFLANVMADEAFNAGEVTTHFVEQFMERSRVPA</sequence>
<evidence type="ECO:0000259" key="7">
    <source>
        <dbReference type="PROSITE" id="PS50979"/>
    </source>
</evidence>
<evidence type="ECO:0000256" key="2">
    <source>
        <dbReference type="ARBA" id="ARBA00022741"/>
    </source>
</evidence>
<evidence type="ECO:0000256" key="5">
    <source>
        <dbReference type="PROSITE-ProRule" id="PRU00409"/>
    </source>
</evidence>
<dbReference type="InterPro" id="IPR011054">
    <property type="entry name" value="Rudment_hybrid_motif"/>
</dbReference>
<evidence type="ECO:0000313" key="8">
    <source>
        <dbReference type="EMBL" id="MDR4126881.1"/>
    </source>
</evidence>
<dbReference type="SUPFAM" id="SSF51246">
    <property type="entry name" value="Rudiment single hybrid motif"/>
    <property type="match status" value="1"/>
</dbReference>
<dbReference type="SUPFAM" id="SSF56059">
    <property type="entry name" value="Glutathione synthetase ATP-binding domain-like"/>
    <property type="match status" value="1"/>
</dbReference>
<dbReference type="InterPro" id="IPR050856">
    <property type="entry name" value="Biotin_carboxylase_complex"/>
</dbReference>
<dbReference type="Pfam" id="PF00289">
    <property type="entry name" value="Biotin_carb_N"/>
    <property type="match status" value="1"/>
</dbReference>
<proteinExistence type="predicted"/>
<dbReference type="RefSeq" id="WP_347287502.1">
    <property type="nucleotide sequence ID" value="NZ_JAUZQE010000040.1"/>
</dbReference>
<dbReference type="PROSITE" id="PS00866">
    <property type="entry name" value="CPSASE_1"/>
    <property type="match status" value="1"/>
</dbReference>
<feature type="domain" description="ATP-grasp" evidence="6">
    <location>
        <begin position="120"/>
        <end position="319"/>
    </location>
</feature>
<dbReference type="PANTHER" id="PTHR18866">
    <property type="entry name" value="CARBOXYLASE:PYRUVATE/ACETYL-COA/PROPIONYL-COA CARBOXYLASE"/>
    <property type="match status" value="1"/>
</dbReference>
<reference evidence="8 9" key="1">
    <citation type="submission" date="2023-08" db="EMBL/GenBank/DDBJ databases">
        <title>Alcaligenaceae gen. nov., a novel taxon isolated from the sludge of Yixing Pesticide Factory.</title>
        <authorList>
            <person name="Ruan L."/>
        </authorList>
    </citation>
    <scope>NUCLEOTIDE SEQUENCE [LARGE SCALE GENOMIC DNA]</scope>
    <source>
        <strain evidence="8 9">LG-2</strain>
    </source>
</reference>
<dbReference type="PROSITE" id="PS00867">
    <property type="entry name" value="CPSASE_2"/>
    <property type="match status" value="1"/>
</dbReference>
<dbReference type="InterPro" id="IPR011764">
    <property type="entry name" value="Biotin_carboxylation_dom"/>
</dbReference>
<keyword evidence="4" id="KW-0092">Biotin</keyword>
<evidence type="ECO:0000313" key="9">
    <source>
        <dbReference type="Proteomes" id="UP001232156"/>
    </source>
</evidence>